<keyword evidence="1" id="KW-0812">Transmembrane</keyword>
<dbReference type="STRING" id="1307761.L21SP2_2018"/>
<gene>
    <name evidence="2" type="ORF">L21SP2_2018</name>
</gene>
<feature type="transmembrane region" description="Helical" evidence="1">
    <location>
        <begin position="151"/>
        <end position="170"/>
    </location>
</feature>
<dbReference type="Proteomes" id="UP000018680">
    <property type="component" value="Chromosome"/>
</dbReference>
<sequence>MFFSEYFFVNEGPAQAIIGIFQSTSTAGLVSYIELSLYYALFAVWLLIPLYYFKIGNFWALYIAAGFFGIATEGVVIPLIFTESLSWPALSWHVIADVLLGWYLMRRILIKNSMLFTIMASISLGLFWAFWASWSHISDLPFILSPGQFTVYALITSAGLITGYVLLNFLRKTEFTPQKTEVVFFSVLTLALWLLMLSEQGIQLLVMNPRNSILLVIYLGIAIYTLYSYRNIAQEEKILYLFRTGIAWWNMLILLLMPLSASGAYYFVYHYQIYPPTGLIVTLLHSSSHIFLGISLFMVWRQIVQARHNI</sequence>
<feature type="transmembrane region" description="Helical" evidence="1">
    <location>
        <begin position="87"/>
        <end position="105"/>
    </location>
</feature>
<reference evidence="2 3" key="1">
    <citation type="journal article" date="2015" name="Stand. Genomic Sci.">
        <title>Complete genome sequence and description of Salinispira pacifica gen. nov., sp. nov., a novel spirochaete isolated form a hypersaline microbial mat.</title>
        <authorList>
            <person name="Ben Hania W."/>
            <person name="Joseph M."/>
            <person name="Schumann P."/>
            <person name="Bunk B."/>
            <person name="Fiebig A."/>
            <person name="Sproer C."/>
            <person name="Klenk H.P."/>
            <person name="Fardeau M.L."/>
            <person name="Spring S."/>
        </authorList>
    </citation>
    <scope>NUCLEOTIDE SEQUENCE [LARGE SCALE GENOMIC DNA]</scope>
    <source>
        <strain evidence="2 3">L21-RPul-D2</strain>
    </source>
</reference>
<feature type="transmembrane region" description="Helical" evidence="1">
    <location>
        <begin position="182"/>
        <end position="206"/>
    </location>
</feature>
<accession>V5WIJ8</accession>
<feature type="transmembrane region" description="Helical" evidence="1">
    <location>
        <begin position="279"/>
        <end position="300"/>
    </location>
</feature>
<feature type="transmembrane region" description="Helical" evidence="1">
    <location>
        <begin position="212"/>
        <end position="229"/>
    </location>
</feature>
<evidence type="ECO:0000313" key="2">
    <source>
        <dbReference type="EMBL" id="AHC15389.1"/>
    </source>
</evidence>
<dbReference type="EMBL" id="CP006939">
    <property type="protein sequence ID" value="AHC15389.1"/>
    <property type="molecule type" value="Genomic_DNA"/>
</dbReference>
<dbReference type="AlphaFoldDB" id="V5WIJ8"/>
<dbReference type="HOGENOM" id="CLU_896847_0_0_12"/>
<keyword evidence="1" id="KW-0472">Membrane</keyword>
<keyword evidence="3" id="KW-1185">Reference proteome</keyword>
<name>V5WIJ8_9SPIO</name>
<protein>
    <submittedName>
        <fullName evidence="2">Putative membrane protein</fullName>
    </submittedName>
</protein>
<feature type="transmembrane region" description="Helical" evidence="1">
    <location>
        <begin position="60"/>
        <end position="81"/>
    </location>
</feature>
<proteinExistence type="predicted"/>
<evidence type="ECO:0000256" key="1">
    <source>
        <dbReference type="SAM" id="Phobius"/>
    </source>
</evidence>
<feature type="transmembrane region" description="Helical" evidence="1">
    <location>
        <begin position="112"/>
        <end position="131"/>
    </location>
</feature>
<evidence type="ECO:0000313" key="3">
    <source>
        <dbReference type="Proteomes" id="UP000018680"/>
    </source>
</evidence>
<feature type="transmembrane region" description="Helical" evidence="1">
    <location>
        <begin position="241"/>
        <end position="267"/>
    </location>
</feature>
<feature type="transmembrane region" description="Helical" evidence="1">
    <location>
        <begin position="35"/>
        <end position="53"/>
    </location>
</feature>
<keyword evidence="1" id="KW-1133">Transmembrane helix</keyword>
<organism evidence="2 3">
    <name type="scientific">Salinispira pacifica</name>
    <dbReference type="NCBI Taxonomy" id="1307761"/>
    <lineage>
        <taxon>Bacteria</taxon>
        <taxon>Pseudomonadati</taxon>
        <taxon>Spirochaetota</taxon>
        <taxon>Spirochaetia</taxon>
        <taxon>Spirochaetales</taxon>
        <taxon>Spirochaetaceae</taxon>
        <taxon>Salinispira</taxon>
    </lineage>
</organism>
<dbReference type="KEGG" id="slr:L21SP2_2018"/>